<evidence type="ECO:0000313" key="3">
    <source>
        <dbReference type="Proteomes" id="UP000294155"/>
    </source>
</evidence>
<evidence type="ECO:0000256" key="1">
    <source>
        <dbReference type="SAM" id="SignalP"/>
    </source>
</evidence>
<accession>A0A4Q5LBK6</accession>
<dbReference type="EMBL" id="SEWE01000017">
    <property type="protein sequence ID" value="RYU79767.1"/>
    <property type="molecule type" value="Genomic_DNA"/>
</dbReference>
<sequence>MKLTPIFGLIWLLLWLPSLSLQAQDREDKEQIKREFALTGEAGRSTLALYNIFGSITVEGYNGKTVVVEATKTIRADNAEQLALGKKEAQLGFIQRNDSVVVYQQGPQDSRPRRNNSYNSGDIDYRYQFDFVVKVPASMRVIVSTVNGGQVLVQDVSGPLQARNINGDVTLRNVREATQAHTINGDVSVSYAAAPSQASSYKTINGNITVSYPTSVSADVYFKSMHGELYTDFPKTEVLPARVTQNQQRDGQGTKYKLSKETAVRLGKGGPDFRFETLNGDVTIKQQTK</sequence>
<comment type="caution">
    <text evidence="2">The sequence shown here is derived from an EMBL/GenBank/DDBJ whole genome shotgun (WGS) entry which is preliminary data.</text>
</comment>
<dbReference type="Proteomes" id="UP000294155">
    <property type="component" value="Unassembled WGS sequence"/>
</dbReference>
<organism evidence="2 3">
    <name type="scientific">Hymenobacter persicinus</name>
    <dbReference type="NCBI Taxonomy" id="2025506"/>
    <lineage>
        <taxon>Bacteria</taxon>
        <taxon>Pseudomonadati</taxon>
        <taxon>Bacteroidota</taxon>
        <taxon>Cytophagia</taxon>
        <taxon>Cytophagales</taxon>
        <taxon>Hymenobacteraceae</taxon>
        <taxon>Hymenobacter</taxon>
    </lineage>
</organism>
<keyword evidence="1" id="KW-0732">Signal</keyword>
<reference evidence="2 3" key="1">
    <citation type="submission" date="2019-02" db="EMBL/GenBank/DDBJ databases">
        <title>Bacterial novel species isolated from soil.</title>
        <authorList>
            <person name="Jung H.-Y."/>
        </authorList>
    </citation>
    <scope>NUCLEOTIDE SEQUENCE [LARGE SCALE GENOMIC DNA]</scope>
    <source>
        <strain evidence="2 3">1-3-3-3</strain>
    </source>
</reference>
<dbReference type="AlphaFoldDB" id="A0A4Q5LBK6"/>
<proteinExistence type="predicted"/>
<gene>
    <name evidence="2" type="ORF">EWM57_10175</name>
</gene>
<dbReference type="RefSeq" id="WP_129921038.1">
    <property type="nucleotide sequence ID" value="NZ_SEWE01000017.1"/>
</dbReference>
<protein>
    <recommendedName>
        <fullName evidence="4">Adhesin domain-containing protein</fullName>
    </recommendedName>
</protein>
<dbReference type="OrthoDB" id="937739at2"/>
<evidence type="ECO:0000313" key="2">
    <source>
        <dbReference type="EMBL" id="RYU79767.1"/>
    </source>
</evidence>
<evidence type="ECO:0008006" key="4">
    <source>
        <dbReference type="Google" id="ProtNLM"/>
    </source>
</evidence>
<name>A0A4Q5LBK6_9BACT</name>
<feature type="chain" id="PRO_5020812962" description="Adhesin domain-containing protein" evidence="1">
    <location>
        <begin position="24"/>
        <end position="289"/>
    </location>
</feature>
<keyword evidence="3" id="KW-1185">Reference proteome</keyword>
<feature type="signal peptide" evidence="1">
    <location>
        <begin position="1"/>
        <end position="23"/>
    </location>
</feature>